<dbReference type="Proteomes" id="UP000479710">
    <property type="component" value="Unassembled WGS sequence"/>
</dbReference>
<gene>
    <name evidence="2" type="ORF">E2562_030398</name>
</gene>
<evidence type="ECO:0000313" key="2">
    <source>
        <dbReference type="EMBL" id="KAF0935111.1"/>
    </source>
</evidence>
<keyword evidence="3" id="KW-1185">Reference proteome</keyword>
<feature type="non-terminal residue" evidence="2">
    <location>
        <position position="1"/>
    </location>
</feature>
<protein>
    <submittedName>
        <fullName evidence="2">Uncharacterized protein</fullName>
    </submittedName>
</protein>
<sequence length="87" mass="9133">TKLQNRKKSDEPEDASIPLTPESGVGDSTGVQSSIWSICMRTWAILLSGGSATLSGSGGIKPEVTLRLPGGKKDVSLVRERLSGSHI</sequence>
<dbReference type="EMBL" id="SPHZ02000001">
    <property type="protein sequence ID" value="KAF0935111.1"/>
    <property type="molecule type" value="Genomic_DNA"/>
</dbReference>
<proteinExistence type="predicted"/>
<feature type="region of interest" description="Disordered" evidence="1">
    <location>
        <begin position="1"/>
        <end position="29"/>
    </location>
</feature>
<dbReference type="AlphaFoldDB" id="A0A6G1FE11"/>
<accession>A0A6G1FE11</accession>
<name>A0A6G1FE11_9ORYZ</name>
<reference evidence="2 3" key="1">
    <citation type="submission" date="2019-11" db="EMBL/GenBank/DDBJ databases">
        <title>Whole genome sequence of Oryza granulata.</title>
        <authorList>
            <person name="Li W."/>
        </authorList>
    </citation>
    <scope>NUCLEOTIDE SEQUENCE [LARGE SCALE GENOMIC DNA]</scope>
    <source>
        <strain evidence="3">cv. Menghai</strain>
        <tissue evidence="2">Leaf</tissue>
    </source>
</reference>
<organism evidence="2 3">
    <name type="scientific">Oryza meyeriana var. granulata</name>
    <dbReference type="NCBI Taxonomy" id="110450"/>
    <lineage>
        <taxon>Eukaryota</taxon>
        <taxon>Viridiplantae</taxon>
        <taxon>Streptophyta</taxon>
        <taxon>Embryophyta</taxon>
        <taxon>Tracheophyta</taxon>
        <taxon>Spermatophyta</taxon>
        <taxon>Magnoliopsida</taxon>
        <taxon>Liliopsida</taxon>
        <taxon>Poales</taxon>
        <taxon>Poaceae</taxon>
        <taxon>BOP clade</taxon>
        <taxon>Oryzoideae</taxon>
        <taxon>Oryzeae</taxon>
        <taxon>Oryzinae</taxon>
        <taxon>Oryza</taxon>
        <taxon>Oryza meyeriana</taxon>
    </lineage>
</organism>
<evidence type="ECO:0000313" key="3">
    <source>
        <dbReference type="Proteomes" id="UP000479710"/>
    </source>
</evidence>
<evidence type="ECO:0000256" key="1">
    <source>
        <dbReference type="SAM" id="MobiDB-lite"/>
    </source>
</evidence>
<comment type="caution">
    <text evidence="2">The sequence shown here is derived from an EMBL/GenBank/DDBJ whole genome shotgun (WGS) entry which is preliminary data.</text>
</comment>